<dbReference type="AlphaFoldDB" id="A0A8D8Q169"/>
<name>A0A8D8Q169_9HEMI</name>
<reference evidence="2" key="1">
    <citation type="submission" date="2021-05" db="EMBL/GenBank/DDBJ databases">
        <authorList>
            <person name="Alioto T."/>
            <person name="Alioto T."/>
            <person name="Gomez Garrido J."/>
        </authorList>
    </citation>
    <scope>NUCLEOTIDE SEQUENCE</scope>
</reference>
<feature type="region of interest" description="Disordered" evidence="1">
    <location>
        <begin position="1"/>
        <end position="22"/>
    </location>
</feature>
<accession>A0A8D8Q169</accession>
<evidence type="ECO:0000313" key="2">
    <source>
        <dbReference type="EMBL" id="CAG6620753.1"/>
    </source>
</evidence>
<sequence>MFGQNIQPTRLKSRKSFLQTTEPINSSSEVRKMELWSTFSPDPLIDPKEEPPPGYNQPYTTWKSLNRLRAGVSRCKYNLRKWGYSDNADCECGEVQTHDHLLICNQLNHSCNHNDLMEANEKAIHVANHWRFKI</sequence>
<organism evidence="2">
    <name type="scientific">Cacopsylla melanoneura</name>
    <dbReference type="NCBI Taxonomy" id="428564"/>
    <lineage>
        <taxon>Eukaryota</taxon>
        <taxon>Metazoa</taxon>
        <taxon>Ecdysozoa</taxon>
        <taxon>Arthropoda</taxon>
        <taxon>Hexapoda</taxon>
        <taxon>Insecta</taxon>
        <taxon>Pterygota</taxon>
        <taxon>Neoptera</taxon>
        <taxon>Paraneoptera</taxon>
        <taxon>Hemiptera</taxon>
        <taxon>Sternorrhyncha</taxon>
        <taxon>Psylloidea</taxon>
        <taxon>Psyllidae</taxon>
        <taxon>Psyllinae</taxon>
        <taxon>Cacopsylla</taxon>
    </lineage>
</organism>
<protein>
    <submittedName>
        <fullName evidence="2">Uncharacterized protein</fullName>
    </submittedName>
</protein>
<proteinExistence type="predicted"/>
<dbReference type="EMBL" id="HBUF01048460">
    <property type="protein sequence ID" value="CAG6620753.1"/>
    <property type="molecule type" value="Transcribed_RNA"/>
</dbReference>
<dbReference type="EMBL" id="HBUF01048463">
    <property type="protein sequence ID" value="CAG6620756.1"/>
    <property type="molecule type" value="Transcribed_RNA"/>
</dbReference>
<evidence type="ECO:0000256" key="1">
    <source>
        <dbReference type="SAM" id="MobiDB-lite"/>
    </source>
</evidence>
<dbReference type="EMBL" id="HBUF01048461">
    <property type="protein sequence ID" value="CAG6620754.1"/>
    <property type="molecule type" value="Transcribed_RNA"/>
</dbReference>